<name>A0ACB8R3S3_9AGAM</name>
<organism evidence="1 2">
    <name type="scientific">Auriscalpium vulgare</name>
    <dbReference type="NCBI Taxonomy" id="40419"/>
    <lineage>
        <taxon>Eukaryota</taxon>
        <taxon>Fungi</taxon>
        <taxon>Dikarya</taxon>
        <taxon>Basidiomycota</taxon>
        <taxon>Agaricomycotina</taxon>
        <taxon>Agaricomycetes</taxon>
        <taxon>Russulales</taxon>
        <taxon>Auriscalpiaceae</taxon>
        <taxon>Auriscalpium</taxon>
    </lineage>
</organism>
<proteinExistence type="predicted"/>
<dbReference type="Proteomes" id="UP000814033">
    <property type="component" value="Unassembled WGS sequence"/>
</dbReference>
<reference evidence="1" key="2">
    <citation type="journal article" date="2022" name="New Phytol.">
        <title>Evolutionary transition to the ectomycorrhizal habit in the genomes of a hyperdiverse lineage of mushroom-forming fungi.</title>
        <authorList>
            <person name="Looney B."/>
            <person name="Miyauchi S."/>
            <person name="Morin E."/>
            <person name="Drula E."/>
            <person name="Courty P.E."/>
            <person name="Kohler A."/>
            <person name="Kuo A."/>
            <person name="LaButti K."/>
            <person name="Pangilinan J."/>
            <person name="Lipzen A."/>
            <person name="Riley R."/>
            <person name="Andreopoulos W."/>
            <person name="He G."/>
            <person name="Johnson J."/>
            <person name="Nolan M."/>
            <person name="Tritt A."/>
            <person name="Barry K.W."/>
            <person name="Grigoriev I.V."/>
            <person name="Nagy L.G."/>
            <person name="Hibbett D."/>
            <person name="Henrissat B."/>
            <person name="Matheny P.B."/>
            <person name="Labbe J."/>
            <person name="Martin F.M."/>
        </authorList>
    </citation>
    <scope>NUCLEOTIDE SEQUENCE</scope>
    <source>
        <strain evidence="1">FP105234-sp</strain>
    </source>
</reference>
<evidence type="ECO:0000313" key="1">
    <source>
        <dbReference type="EMBL" id="KAI0038517.1"/>
    </source>
</evidence>
<gene>
    <name evidence="1" type="ORF">FA95DRAFT_1567700</name>
</gene>
<protein>
    <submittedName>
        <fullName evidence="1">Uncharacterized protein</fullName>
    </submittedName>
</protein>
<accession>A0ACB8R3S3</accession>
<reference evidence="1" key="1">
    <citation type="submission" date="2021-02" db="EMBL/GenBank/DDBJ databases">
        <authorList>
            <consortium name="DOE Joint Genome Institute"/>
            <person name="Ahrendt S."/>
            <person name="Looney B.P."/>
            <person name="Miyauchi S."/>
            <person name="Morin E."/>
            <person name="Drula E."/>
            <person name="Courty P.E."/>
            <person name="Chicoki N."/>
            <person name="Fauchery L."/>
            <person name="Kohler A."/>
            <person name="Kuo A."/>
            <person name="Labutti K."/>
            <person name="Pangilinan J."/>
            <person name="Lipzen A."/>
            <person name="Riley R."/>
            <person name="Andreopoulos W."/>
            <person name="He G."/>
            <person name="Johnson J."/>
            <person name="Barry K.W."/>
            <person name="Grigoriev I.V."/>
            <person name="Nagy L."/>
            <person name="Hibbett D."/>
            <person name="Henrissat B."/>
            <person name="Matheny P.B."/>
            <person name="Labbe J."/>
            <person name="Martin F."/>
        </authorList>
    </citation>
    <scope>NUCLEOTIDE SEQUENCE</scope>
    <source>
        <strain evidence="1">FP105234-sp</strain>
    </source>
</reference>
<comment type="caution">
    <text evidence="1">The sequence shown here is derived from an EMBL/GenBank/DDBJ whole genome shotgun (WGS) entry which is preliminary data.</text>
</comment>
<keyword evidence="2" id="KW-1185">Reference proteome</keyword>
<dbReference type="EMBL" id="MU276481">
    <property type="protein sequence ID" value="KAI0038517.1"/>
    <property type="molecule type" value="Genomic_DNA"/>
</dbReference>
<evidence type="ECO:0000313" key="2">
    <source>
        <dbReference type="Proteomes" id="UP000814033"/>
    </source>
</evidence>
<sequence length="70" mass="7380">MTSSPAVVRRSGNLQTCSRQIEVGGGRTVISHSLGRMIGLWIGTAQYTSGQPPASSFDEPANFVYGLAPL</sequence>